<dbReference type="GO" id="GO:0003700">
    <property type="term" value="F:DNA-binding transcription factor activity"/>
    <property type="evidence" value="ECO:0007669"/>
    <property type="project" value="TreeGrafter"/>
</dbReference>
<evidence type="ECO:0000256" key="3">
    <source>
        <dbReference type="ARBA" id="ARBA00023163"/>
    </source>
</evidence>
<keyword evidence="6" id="KW-1185">Reference proteome</keyword>
<dbReference type="SUPFAM" id="SSF47413">
    <property type="entry name" value="lambda repressor-like DNA-binding domains"/>
    <property type="match status" value="1"/>
</dbReference>
<dbReference type="PANTHER" id="PTHR30146:SF109">
    <property type="entry name" value="HTH-TYPE TRANSCRIPTIONAL REGULATOR GALS"/>
    <property type="match status" value="1"/>
</dbReference>
<reference evidence="6" key="1">
    <citation type="submission" date="2011-05" db="EMBL/GenBank/DDBJ databases">
        <title>Complete sequence of Desulfotomaculum kuznetsovii DSM 6115.</title>
        <authorList>
            <person name="Lucas S."/>
            <person name="Han J."/>
            <person name="Lapidus A."/>
            <person name="Cheng J.-F."/>
            <person name="Goodwin L."/>
            <person name="Pitluck S."/>
            <person name="Peters L."/>
            <person name="Mikhailova N."/>
            <person name="Lu M."/>
            <person name="Saunders E."/>
            <person name="Han C."/>
            <person name="Tapia R."/>
            <person name="Land M."/>
            <person name="Hauser L."/>
            <person name="Kyrpides N."/>
            <person name="Ivanova N."/>
            <person name="Pagani I."/>
            <person name="Nazina T."/>
            <person name="Ivanova A."/>
            <person name="Parshina S."/>
            <person name="Kuever J."/>
            <person name="Muyzer G."/>
            <person name="Plugge C."/>
            <person name="Stams A."/>
            <person name="Woyke T."/>
        </authorList>
    </citation>
    <scope>NUCLEOTIDE SEQUENCE [LARGE SCALE GENOMIC DNA]</scope>
    <source>
        <strain evidence="6">DSM 6115 / VKM B-1805 / 17</strain>
    </source>
</reference>
<dbReference type="RefSeq" id="WP_013822734.1">
    <property type="nucleotide sequence ID" value="NC_015573.1"/>
</dbReference>
<evidence type="ECO:0000259" key="4">
    <source>
        <dbReference type="PROSITE" id="PS50932"/>
    </source>
</evidence>
<feature type="domain" description="HTH lacI-type" evidence="4">
    <location>
        <begin position="2"/>
        <end position="56"/>
    </location>
</feature>
<proteinExistence type="predicted"/>
<dbReference type="PROSITE" id="PS50932">
    <property type="entry name" value="HTH_LACI_2"/>
    <property type="match status" value="1"/>
</dbReference>
<protein>
    <submittedName>
        <fullName evidence="5">Transcriptional regulator, LacI family</fullName>
    </submittedName>
</protein>
<dbReference type="PANTHER" id="PTHR30146">
    <property type="entry name" value="LACI-RELATED TRANSCRIPTIONAL REPRESSOR"/>
    <property type="match status" value="1"/>
</dbReference>
<dbReference type="SUPFAM" id="SSF53822">
    <property type="entry name" value="Periplasmic binding protein-like I"/>
    <property type="match status" value="1"/>
</dbReference>
<dbReference type="Pfam" id="PF00356">
    <property type="entry name" value="LacI"/>
    <property type="match status" value="1"/>
</dbReference>
<dbReference type="KEGG" id="dku:Desku_1641"/>
<dbReference type="EMBL" id="CP002770">
    <property type="protein sequence ID" value="AEG15219.1"/>
    <property type="molecule type" value="Genomic_DNA"/>
</dbReference>
<dbReference type="Pfam" id="PF00532">
    <property type="entry name" value="Peripla_BP_1"/>
    <property type="match status" value="1"/>
</dbReference>
<evidence type="ECO:0000256" key="1">
    <source>
        <dbReference type="ARBA" id="ARBA00023015"/>
    </source>
</evidence>
<keyword evidence="3" id="KW-0804">Transcription</keyword>
<dbReference type="InterPro" id="IPR001761">
    <property type="entry name" value="Peripla_BP/Lac1_sug-bd_dom"/>
</dbReference>
<dbReference type="Gene3D" id="1.10.260.40">
    <property type="entry name" value="lambda repressor-like DNA-binding domains"/>
    <property type="match status" value="1"/>
</dbReference>
<dbReference type="GO" id="GO:0000976">
    <property type="term" value="F:transcription cis-regulatory region binding"/>
    <property type="evidence" value="ECO:0007669"/>
    <property type="project" value="TreeGrafter"/>
</dbReference>
<dbReference type="CDD" id="cd06267">
    <property type="entry name" value="PBP1_LacI_sugar_binding-like"/>
    <property type="match status" value="1"/>
</dbReference>
<organism evidence="5 6">
    <name type="scientific">Desulfofundulus kuznetsovii (strain DSM 6115 / VKM B-1805 / 17)</name>
    <name type="common">Desulfotomaculum kuznetsovii</name>
    <dbReference type="NCBI Taxonomy" id="760568"/>
    <lineage>
        <taxon>Bacteria</taxon>
        <taxon>Bacillati</taxon>
        <taxon>Bacillota</taxon>
        <taxon>Clostridia</taxon>
        <taxon>Eubacteriales</taxon>
        <taxon>Peptococcaceae</taxon>
        <taxon>Desulfofundulus</taxon>
    </lineage>
</organism>
<dbReference type="Proteomes" id="UP000009229">
    <property type="component" value="Chromosome"/>
</dbReference>
<dbReference type="InterPro" id="IPR028082">
    <property type="entry name" value="Peripla_BP_I"/>
</dbReference>
<keyword evidence="1" id="KW-0805">Transcription regulation</keyword>
<dbReference type="AlphaFoldDB" id="A0AAU8PVT7"/>
<keyword evidence="2" id="KW-0238">DNA-binding</keyword>
<gene>
    <name evidence="5" type="ordered locus">Desku_1641</name>
</gene>
<dbReference type="SMART" id="SM00354">
    <property type="entry name" value="HTH_LACI"/>
    <property type="match status" value="1"/>
</dbReference>
<evidence type="ECO:0000313" key="6">
    <source>
        <dbReference type="Proteomes" id="UP000009229"/>
    </source>
</evidence>
<dbReference type="PRINTS" id="PR00036">
    <property type="entry name" value="HTHLACI"/>
</dbReference>
<name>A0AAU8PVT7_DESK7</name>
<evidence type="ECO:0000313" key="5">
    <source>
        <dbReference type="EMBL" id="AEG15219.1"/>
    </source>
</evidence>
<dbReference type="InterPro" id="IPR000843">
    <property type="entry name" value="HTH_LacI"/>
</dbReference>
<accession>A0AAU8PVT7</accession>
<evidence type="ECO:0000256" key="2">
    <source>
        <dbReference type="ARBA" id="ARBA00023125"/>
    </source>
</evidence>
<dbReference type="CDD" id="cd01392">
    <property type="entry name" value="HTH_LacI"/>
    <property type="match status" value="1"/>
</dbReference>
<dbReference type="InterPro" id="IPR010982">
    <property type="entry name" value="Lambda_DNA-bd_dom_sf"/>
</dbReference>
<sequence length="339" mass="37375">MTTIYDIARAAGVSIATVSRVLNNPNMVSEKTRRRVEAVMKELNYSPNIVAAALSSKRTYSIGLLLPDITNPFFAEIARGAEDEGNRHGFNVIICNTDNQLEKEKNYVSLLLQKQVDGLIFATAETDHQVIREVHAKNLPLVLIAREMRDLVLDAVLVDNRKGAYLATRHLLDLGHRYIAMVSEPLTITSSIERLEGYQQALEEAGLAVQEKLLFQTPSTLAWGIEAGHRLMELSPPPTAVFAGNDVLAIGVIKGIREKGGKVPEDVSVVGFDNTILAEVSDPPLTTVAQPIYEMGILATRKLINRLQSKTSSRVERTILQAELVVRKSTQPPKCNNYP</sequence>
<dbReference type="PROSITE" id="PS00356">
    <property type="entry name" value="HTH_LACI_1"/>
    <property type="match status" value="1"/>
</dbReference>
<dbReference type="Gene3D" id="3.40.50.2300">
    <property type="match status" value="2"/>
</dbReference>